<sequence>MTVRVASAVRRRCRCRCVRSPARPADVIRPRSLRNFFGAIDVDIEGELAQLGLTGYRPLRVRNTLF</sequence>
<proteinExistence type="predicted"/>
<reference evidence="2" key="1">
    <citation type="submission" date="2016-07" db="EMBL/GenBank/DDBJ databases">
        <title>Sequence Frankia sp. strain CcI1.17.</title>
        <authorList>
            <person name="Ghodhbane-Gtari F."/>
            <person name="Swanson E."/>
            <person name="Gueddou A."/>
            <person name="Morris K."/>
            <person name="Hezbri K."/>
            <person name="Ktari A."/>
            <person name="Nouioui I."/>
            <person name="Abebe-Akele F."/>
            <person name="Simpson S."/>
            <person name="Thomas K."/>
            <person name="Gtari M."/>
            <person name="Tisa L.S."/>
            <person name="Hurst S."/>
        </authorList>
    </citation>
    <scope>NUCLEOTIDE SEQUENCE [LARGE SCALE GENOMIC DNA]</scope>
    <source>
        <strain evidence="2">Cc1.17</strain>
    </source>
</reference>
<comment type="caution">
    <text evidence="1">The sequence shown here is derived from an EMBL/GenBank/DDBJ whole genome shotgun (WGS) entry which is preliminary data.</text>
</comment>
<evidence type="ECO:0000313" key="2">
    <source>
        <dbReference type="Proteomes" id="UP000179627"/>
    </source>
</evidence>
<keyword evidence="2" id="KW-1185">Reference proteome</keyword>
<accession>A0A1S1QF73</accession>
<dbReference type="EMBL" id="MBLM01000131">
    <property type="protein sequence ID" value="OHV33443.1"/>
    <property type="molecule type" value="Genomic_DNA"/>
</dbReference>
<dbReference type="Proteomes" id="UP000179627">
    <property type="component" value="Unassembled WGS sequence"/>
</dbReference>
<evidence type="ECO:0000313" key="1">
    <source>
        <dbReference type="EMBL" id="OHV33443.1"/>
    </source>
</evidence>
<dbReference type="AlphaFoldDB" id="A0A1S1QF73"/>
<name>A0A1S1QF73_9ACTN</name>
<dbReference type="RefSeq" id="WP_071086942.1">
    <property type="nucleotide sequence ID" value="NZ_MBLM01000131.1"/>
</dbReference>
<gene>
    <name evidence="1" type="ORF">CC117_22485</name>
</gene>
<protein>
    <submittedName>
        <fullName evidence="1">Uncharacterized protein</fullName>
    </submittedName>
</protein>
<organism evidence="1 2">
    <name type="scientific">Parafrankia colletiae</name>
    <dbReference type="NCBI Taxonomy" id="573497"/>
    <lineage>
        <taxon>Bacteria</taxon>
        <taxon>Bacillati</taxon>
        <taxon>Actinomycetota</taxon>
        <taxon>Actinomycetes</taxon>
        <taxon>Frankiales</taxon>
        <taxon>Frankiaceae</taxon>
        <taxon>Parafrankia</taxon>
    </lineage>
</organism>